<sequence length="117" mass="12818">MMASLMLHQPVSEQEKYRDLNSHVETSLRLRGICALLGLCSIQLHWQDESLVHLELCAGTEIVAIADDVLEVTEVLVGFEDPVGHLIVEIDDAAKSAAKVVEGVHRPLNLMDCSATD</sequence>
<keyword evidence="2" id="KW-1185">Reference proteome</keyword>
<protein>
    <submittedName>
        <fullName evidence="1 3">Uncharacterized protein</fullName>
    </submittedName>
</protein>
<name>A0A183S844_SCHSO</name>
<dbReference type="Proteomes" id="UP000275846">
    <property type="component" value="Unassembled WGS sequence"/>
</dbReference>
<dbReference type="WBParaSite" id="SSLN_0000041001-mRNA-1">
    <property type="protein sequence ID" value="SSLN_0000041001-mRNA-1"/>
    <property type="gene ID" value="SSLN_0000041001"/>
</dbReference>
<proteinExistence type="predicted"/>
<evidence type="ECO:0000313" key="2">
    <source>
        <dbReference type="Proteomes" id="UP000275846"/>
    </source>
</evidence>
<organism evidence="3">
    <name type="scientific">Schistocephalus solidus</name>
    <name type="common">Tapeworm</name>
    <dbReference type="NCBI Taxonomy" id="70667"/>
    <lineage>
        <taxon>Eukaryota</taxon>
        <taxon>Metazoa</taxon>
        <taxon>Spiralia</taxon>
        <taxon>Lophotrochozoa</taxon>
        <taxon>Platyhelminthes</taxon>
        <taxon>Cestoda</taxon>
        <taxon>Eucestoda</taxon>
        <taxon>Diphyllobothriidea</taxon>
        <taxon>Diphyllobothriidae</taxon>
        <taxon>Schistocephalus</taxon>
    </lineage>
</organism>
<gene>
    <name evidence="1" type="ORF">SSLN_LOCUS392</name>
</gene>
<dbReference type="AlphaFoldDB" id="A0A183S844"/>
<reference evidence="1 2" key="2">
    <citation type="submission" date="2018-11" db="EMBL/GenBank/DDBJ databases">
        <authorList>
            <consortium name="Pathogen Informatics"/>
        </authorList>
    </citation>
    <scope>NUCLEOTIDE SEQUENCE [LARGE SCALE GENOMIC DNA]</scope>
    <source>
        <strain evidence="1 2">NST_G2</strain>
    </source>
</reference>
<dbReference type="EMBL" id="UYSU01000261">
    <property type="protein sequence ID" value="VDL85526.1"/>
    <property type="molecule type" value="Genomic_DNA"/>
</dbReference>
<accession>A0A183S844</accession>
<evidence type="ECO:0000313" key="3">
    <source>
        <dbReference type="WBParaSite" id="SSLN_0000041001-mRNA-1"/>
    </source>
</evidence>
<evidence type="ECO:0000313" key="1">
    <source>
        <dbReference type="EMBL" id="VDL85526.1"/>
    </source>
</evidence>
<reference evidence="3" key="1">
    <citation type="submission" date="2016-06" db="UniProtKB">
        <authorList>
            <consortium name="WormBaseParasite"/>
        </authorList>
    </citation>
    <scope>IDENTIFICATION</scope>
</reference>